<feature type="region of interest" description="Disordered" evidence="5">
    <location>
        <begin position="260"/>
        <end position="286"/>
    </location>
</feature>
<comment type="similarity">
    <text evidence="1">Belongs to the ABC transporter superfamily.</text>
</comment>
<proteinExistence type="inferred from homology"/>
<gene>
    <name evidence="7" type="ORF">Ssi02_23550</name>
</gene>
<dbReference type="InterPro" id="IPR017871">
    <property type="entry name" value="ABC_transporter-like_CS"/>
</dbReference>
<feature type="domain" description="ABC transporter" evidence="6">
    <location>
        <begin position="16"/>
        <end position="253"/>
    </location>
</feature>
<dbReference type="EMBL" id="BOOW01000013">
    <property type="protein sequence ID" value="GII92124.1"/>
    <property type="molecule type" value="Genomic_DNA"/>
</dbReference>
<dbReference type="PROSITE" id="PS50893">
    <property type="entry name" value="ABC_TRANSPORTER_2"/>
    <property type="match status" value="1"/>
</dbReference>
<evidence type="ECO:0000256" key="2">
    <source>
        <dbReference type="ARBA" id="ARBA00022448"/>
    </source>
</evidence>
<dbReference type="Pfam" id="PF00005">
    <property type="entry name" value="ABC_tran"/>
    <property type="match status" value="1"/>
</dbReference>
<dbReference type="InterPro" id="IPR003439">
    <property type="entry name" value="ABC_transporter-like_ATP-bd"/>
</dbReference>
<evidence type="ECO:0000259" key="6">
    <source>
        <dbReference type="PROSITE" id="PS50893"/>
    </source>
</evidence>
<dbReference type="GO" id="GO:0015833">
    <property type="term" value="P:peptide transport"/>
    <property type="evidence" value="ECO:0007669"/>
    <property type="project" value="InterPro"/>
</dbReference>
<dbReference type="CDD" id="cd03257">
    <property type="entry name" value="ABC_NikE_OppD_transporters"/>
    <property type="match status" value="1"/>
</dbReference>
<sequence length="334" mass="36308">MTSDIVVEDLRVHFPVRSGVLRRVVAAARAVDGVSFTVPARGIVSLVGESGSGKSTTGRALIGLAPVTGGRVRLHGEDLATRRADGSLPRLAQIVYQDPFASLNPRMTVGAVLREVLTVHRIVPREAVGKRVAELLDQVGLRPELARRYPHELSGGQRQRVAIARALAVEPRFIVCDEIVSALDVSIQGQIVNLLQDLRDRLDLSYLFIAHDLSVVRHISDRVVVMYGGRIMEAASRDDLFASPRHPYTHALLRAVPLPDPRRKENITDTRPRAEPPDPVAPPPGCRFQRTCPFATDQCRTAEPATVAVSDGHTVACHRHDDPAVIAALAPATV</sequence>
<keyword evidence="8" id="KW-1185">Reference proteome</keyword>
<dbReference type="InterPro" id="IPR050319">
    <property type="entry name" value="ABC_transp_ATP-bind"/>
</dbReference>
<organism evidence="7 8">
    <name type="scientific">Sinosporangium siamense</name>
    <dbReference type="NCBI Taxonomy" id="1367973"/>
    <lineage>
        <taxon>Bacteria</taxon>
        <taxon>Bacillati</taxon>
        <taxon>Actinomycetota</taxon>
        <taxon>Actinomycetes</taxon>
        <taxon>Streptosporangiales</taxon>
        <taxon>Streptosporangiaceae</taxon>
        <taxon>Sinosporangium</taxon>
    </lineage>
</organism>
<dbReference type="SMART" id="SM00382">
    <property type="entry name" value="AAA"/>
    <property type="match status" value="1"/>
</dbReference>
<dbReference type="Proteomes" id="UP000606172">
    <property type="component" value="Unassembled WGS sequence"/>
</dbReference>
<protein>
    <submittedName>
        <fullName evidence="7">ABC transporter ATP-binding protein</fullName>
    </submittedName>
</protein>
<dbReference type="PROSITE" id="PS00211">
    <property type="entry name" value="ABC_TRANSPORTER_1"/>
    <property type="match status" value="1"/>
</dbReference>
<dbReference type="AlphaFoldDB" id="A0A919RHV9"/>
<dbReference type="InterPro" id="IPR013563">
    <property type="entry name" value="Oligopep_ABC_C"/>
</dbReference>
<dbReference type="GO" id="GO:0016887">
    <property type="term" value="F:ATP hydrolysis activity"/>
    <property type="evidence" value="ECO:0007669"/>
    <property type="project" value="InterPro"/>
</dbReference>
<dbReference type="PANTHER" id="PTHR43776">
    <property type="entry name" value="TRANSPORT ATP-BINDING PROTEIN"/>
    <property type="match status" value="1"/>
</dbReference>
<dbReference type="InterPro" id="IPR027417">
    <property type="entry name" value="P-loop_NTPase"/>
</dbReference>
<evidence type="ECO:0000256" key="1">
    <source>
        <dbReference type="ARBA" id="ARBA00005417"/>
    </source>
</evidence>
<dbReference type="GO" id="GO:0055085">
    <property type="term" value="P:transmembrane transport"/>
    <property type="evidence" value="ECO:0007669"/>
    <property type="project" value="UniProtKB-ARBA"/>
</dbReference>
<keyword evidence="3" id="KW-0547">Nucleotide-binding</keyword>
<comment type="caution">
    <text evidence="7">The sequence shown here is derived from an EMBL/GenBank/DDBJ whole genome shotgun (WGS) entry which is preliminary data.</text>
</comment>
<feature type="compositionally biased region" description="Basic and acidic residues" evidence="5">
    <location>
        <begin position="260"/>
        <end position="276"/>
    </location>
</feature>
<dbReference type="Pfam" id="PF08352">
    <property type="entry name" value="oligo_HPY"/>
    <property type="match status" value="1"/>
</dbReference>
<dbReference type="NCBIfam" id="TIGR01727">
    <property type="entry name" value="oligo_HPY"/>
    <property type="match status" value="1"/>
</dbReference>
<reference evidence="7" key="1">
    <citation type="submission" date="2021-01" db="EMBL/GenBank/DDBJ databases">
        <title>Whole genome shotgun sequence of Sinosporangium siamense NBRC 109515.</title>
        <authorList>
            <person name="Komaki H."/>
            <person name="Tamura T."/>
        </authorList>
    </citation>
    <scope>NUCLEOTIDE SEQUENCE</scope>
    <source>
        <strain evidence="7">NBRC 109515</strain>
    </source>
</reference>
<dbReference type="RefSeq" id="WP_204024648.1">
    <property type="nucleotide sequence ID" value="NZ_BOOW01000013.1"/>
</dbReference>
<dbReference type="FunFam" id="3.40.50.300:FF:000016">
    <property type="entry name" value="Oligopeptide ABC transporter ATP-binding component"/>
    <property type="match status" value="1"/>
</dbReference>
<dbReference type="SUPFAM" id="SSF52540">
    <property type="entry name" value="P-loop containing nucleoside triphosphate hydrolases"/>
    <property type="match status" value="1"/>
</dbReference>
<evidence type="ECO:0000313" key="8">
    <source>
        <dbReference type="Proteomes" id="UP000606172"/>
    </source>
</evidence>
<evidence type="ECO:0000313" key="7">
    <source>
        <dbReference type="EMBL" id="GII92124.1"/>
    </source>
</evidence>
<keyword evidence="4 7" id="KW-0067">ATP-binding</keyword>
<evidence type="ECO:0000256" key="4">
    <source>
        <dbReference type="ARBA" id="ARBA00022840"/>
    </source>
</evidence>
<dbReference type="PANTHER" id="PTHR43776:SF7">
    <property type="entry name" value="D,D-DIPEPTIDE TRANSPORT ATP-BINDING PROTEIN DDPF-RELATED"/>
    <property type="match status" value="1"/>
</dbReference>
<dbReference type="InterPro" id="IPR003593">
    <property type="entry name" value="AAA+_ATPase"/>
</dbReference>
<name>A0A919RHV9_9ACTN</name>
<evidence type="ECO:0000256" key="5">
    <source>
        <dbReference type="SAM" id="MobiDB-lite"/>
    </source>
</evidence>
<dbReference type="GO" id="GO:0005524">
    <property type="term" value="F:ATP binding"/>
    <property type="evidence" value="ECO:0007669"/>
    <property type="project" value="UniProtKB-KW"/>
</dbReference>
<dbReference type="Gene3D" id="3.40.50.300">
    <property type="entry name" value="P-loop containing nucleotide triphosphate hydrolases"/>
    <property type="match status" value="1"/>
</dbReference>
<keyword evidence="2" id="KW-0813">Transport</keyword>
<evidence type="ECO:0000256" key="3">
    <source>
        <dbReference type="ARBA" id="ARBA00022741"/>
    </source>
</evidence>
<accession>A0A919RHV9</accession>